<sequence length="262" mass="29264">MGGSNDDLNLGKKGEEELQEQDHVAWKYGVIEGHVEQTATEGKLKAQNKGKAAATRNASKDNPAVQVEMDDGREVVKRQSELYKETCVARFRRVTRLIDGEALTVQLLQETQVEDAARLLTETFARSLGYKPDALHAEILHYLAAHREAFPDALLLAAVTDEPGHTGAQEGDEAGYLSNMAVRERHRRRGVARALLCAAEELTRRLHRHALYLHSHLEDEPALAFYQKAGFEEVGRDRPLVRVVGLEPRALLYKQLPADEAE</sequence>
<keyword evidence="4" id="KW-1185">Reference proteome</keyword>
<dbReference type="Pfam" id="PF00583">
    <property type="entry name" value="Acetyltransf_1"/>
    <property type="match status" value="1"/>
</dbReference>
<accession>A0AAD9IDH7</accession>
<dbReference type="GO" id="GO:0016747">
    <property type="term" value="F:acyltransferase activity, transferring groups other than amino-acyl groups"/>
    <property type="evidence" value="ECO:0007669"/>
    <property type="project" value="InterPro"/>
</dbReference>
<feature type="domain" description="N-acetyltransferase" evidence="2">
    <location>
        <begin position="103"/>
        <end position="259"/>
    </location>
</feature>
<organism evidence="3 4">
    <name type="scientific">Prototheca wickerhamii</name>
    <dbReference type="NCBI Taxonomy" id="3111"/>
    <lineage>
        <taxon>Eukaryota</taxon>
        <taxon>Viridiplantae</taxon>
        <taxon>Chlorophyta</taxon>
        <taxon>core chlorophytes</taxon>
        <taxon>Trebouxiophyceae</taxon>
        <taxon>Chlorellales</taxon>
        <taxon>Chlorellaceae</taxon>
        <taxon>Prototheca</taxon>
    </lineage>
</organism>
<evidence type="ECO:0000313" key="3">
    <source>
        <dbReference type="EMBL" id="KAK2076071.1"/>
    </source>
</evidence>
<proteinExistence type="predicted"/>
<dbReference type="InterPro" id="IPR021331">
    <property type="entry name" value="Hva1_TUDOR"/>
</dbReference>
<comment type="caution">
    <text evidence="3">The sequence shown here is derived from an EMBL/GenBank/DDBJ whole genome shotgun (WGS) entry which is preliminary data.</text>
</comment>
<dbReference type="SUPFAM" id="SSF55729">
    <property type="entry name" value="Acyl-CoA N-acyltransferases (Nat)"/>
    <property type="match status" value="1"/>
</dbReference>
<evidence type="ECO:0000259" key="2">
    <source>
        <dbReference type="PROSITE" id="PS51186"/>
    </source>
</evidence>
<protein>
    <recommendedName>
        <fullName evidence="2">N-acetyltransferase domain-containing protein</fullName>
    </recommendedName>
</protein>
<dbReference type="PROSITE" id="PS51186">
    <property type="entry name" value="GNAT"/>
    <property type="match status" value="1"/>
</dbReference>
<dbReference type="CDD" id="cd04301">
    <property type="entry name" value="NAT_SF"/>
    <property type="match status" value="1"/>
</dbReference>
<dbReference type="Gene3D" id="3.40.630.30">
    <property type="match status" value="1"/>
</dbReference>
<reference evidence="3" key="1">
    <citation type="submission" date="2021-01" db="EMBL/GenBank/DDBJ databases">
        <authorList>
            <person name="Eckstrom K.M.E."/>
        </authorList>
    </citation>
    <scope>NUCLEOTIDE SEQUENCE</scope>
    <source>
        <strain evidence="3">UVCC 0001</strain>
    </source>
</reference>
<dbReference type="Proteomes" id="UP001255856">
    <property type="component" value="Unassembled WGS sequence"/>
</dbReference>
<feature type="region of interest" description="Disordered" evidence="1">
    <location>
        <begin position="39"/>
        <end position="62"/>
    </location>
</feature>
<dbReference type="InterPro" id="IPR000182">
    <property type="entry name" value="GNAT_dom"/>
</dbReference>
<dbReference type="PANTHER" id="PTHR47489">
    <property type="entry name" value="ACYL-COA N-ACYLTRANSFERASES (NAT) SUPERFAMILY PROTEIN"/>
    <property type="match status" value="1"/>
</dbReference>
<name>A0AAD9IDH7_PROWI</name>
<dbReference type="Pfam" id="PF11160">
    <property type="entry name" value="Hva1_TUDOR"/>
    <property type="match status" value="1"/>
</dbReference>
<dbReference type="AlphaFoldDB" id="A0AAD9IDH7"/>
<gene>
    <name evidence="3" type="ORF">QBZ16_001407</name>
</gene>
<dbReference type="PANTHER" id="PTHR47489:SF2">
    <property type="entry name" value="GCN5-RELATED N-ACETYLTRANSFERASE 5, CHLOROPLASTIC"/>
    <property type="match status" value="1"/>
</dbReference>
<evidence type="ECO:0000256" key="1">
    <source>
        <dbReference type="SAM" id="MobiDB-lite"/>
    </source>
</evidence>
<evidence type="ECO:0000313" key="4">
    <source>
        <dbReference type="Proteomes" id="UP001255856"/>
    </source>
</evidence>
<dbReference type="EMBL" id="JASFZW010000012">
    <property type="protein sequence ID" value="KAK2076071.1"/>
    <property type="molecule type" value="Genomic_DNA"/>
</dbReference>
<dbReference type="InterPro" id="IPR016181">
    <property type="entry name" value="Acyl_CoA_acyltransferase"/>
</dbReference>